<feature type="transmembrane region" description="Helical" evidence="1">
    <location>
        <begin position="321"/>
        <end position="349"/>
    </location>
</feature>
<protein>
    <recommendedName>
        <fullName evidence="4">Sodium/calcium exchanger membrane region domain-containing protein</fullName>
    </recommendedName>
</protein>
<sequence length="380" mass="41378">MPLKIILLTTTAVFMRFVLKDLLSPETNQYLRIISMVIILVLGASYVLTGIAKIIEETTEVLSEKTKIASGLLQSLGTAFPDMVLGITSAFISLKIGSTDYARSVNYAIIAAATTFGSNIYNVGHATWCIFRQNLANTKNKIIPMFPYINSLGVLKPSSQHKIKPSYQEISTAIDISTVLTVLTTVVAISMVVFGKINNPPIGTNGDLYQLIRPVGIIIFIITVFVLYSFRKTQRLTSETVEISQNENYYRHRPLYFTWFSLILSGIGILFAAETMVTAIETFSSITHISFVISGVMAGIIGCLGEIIVVHNFSINPNGRIGDAIVGVAMDNIVTTMGASIVAIIGGIFLGGNALILIFITILCLNSLLIHQITKLKDSL</sequence>
<dbReference type="EMBL" id="PEVB01000055">
    <property type="protein sequence ID" value="PIV07556.1"/>
    <property type="molecule type" value="Genomic_DNA"/>
</dbReference>
<feature type="transmembrane region" description="Helical" evidence="1">
    <location>
        <begin position="170"/>
        <end position="191"/>
    </location>
</feature>
<accession>A0A2M7BPZ3</accession>
<feature type="transmembrane region" description="Helical" evidence="1">
    <location>
        <begin position="255"/>
        <end position="273"/>
    </location>
</feature>
<keyword evidence="1" id="KW-0812">Transmembrane</keyword>
<evidence type="ECO:0000313" key="2">
    <source>
        <dbReference type="EMBL" id="PIV07556.1"/>
    </source>
</evidence>
<feature type="transmembrane region" description="Helical" evidence="1">
    <location>
        <begin position="285"/>
        <end position="309"/>
    </location>
</feature>
<organism evidence="2 3">
    <name type="scientific">Candidatus Shapirobacteria bacterium CG03_land_8_20_14_0_80_35_14</name>
    <dbReference type="NCBI Taxonomy" id="1974878"/>
    <lineage>
        <taxon>Bacteria</taxon>
        <taxon>Candidatus Shapironibacteriota</taxon>
    </lineage>
</organism>
<feature type="transmembrane region" description="Helical" evidence="1">
    <location>
        <begin position="355"/>
        <end position="374"/>
    </location>
</feature>
<keyword evidence="1" id="KW-0472">Membrane</keyword>
<evidence type="ECO:0008006" key="4">
    <source>
        <dbReference type="Google" id="ProtNLM"/>
    </source>
</evidence>
<gene>
    <name evidence="2" type="ORF">COS53_01790</name>
</gene>
<name>A0A2M7BPZ3_9BACT</name>
<dbReference type="Proteomes" id="UP000229191">
    <property type="component" value="Unassembled WGS sequence"/>
</dbReference>
<keyword evidence="1" id="KW-1133">Transmembrane helix</keyword>
<feature type="transmembrane region" description="Helical" evidence="1">
    <location>
        <begin position="30"/>
        <end position="48"/>
    </location>
</feature>
<evidence type="ECO:0000256" key="1">
    <source>
        <dbReference type="SAM" id="Phobius"/>
    </source>
</evidence>
<proteinExistence type="predicted"/>
<feature type="transmembrane region" description="Helical" evidence="1">
    <location>
        <begin position="211"/>
        <end position="230"/>
    </location>
</feature>
<evidence type="ECO:0000313" key="3">
    <source>
        <dbReference type="Proteomes" id="UP000229191"/>
    </source>
</evidence>
<comment type="caution">
    <text evidence="2">The sequence shown here is derived from an EMBL/GenBank/DDBJ whole genome shotgun (WGS) entry which is preliminary data.</text>
</comment>
<reference evidence="3" key="1">
    <citation type="submission" date="2017-09" db="EMBL/GenBank/DDBJ databases">
        <title>Depth-based differentiation of microbial function through sediment-hosted aquifers and enrichment of novel symbionts in the deep terrestrial subsurface.</title>
        <authorList>
            <person name="Probst A.J."/>
            <person name="Ladd B."/>
            <person name="Jarett J.K."/>
            <person name="Geller-Mcgrath D.E."/>
            <person name="Sieber C.M.K."/>
            <person name="Emerson J.B."/>
            <person name="Anantharaman K."/>
            <person name="Thomas B.C."/>
            <person name="Malmstrom R."/>
            <person name="Stieglmeier M."/>
            <person name="Klingl A."/>
            <person name="Woyke T."/>
            <person name="Ryan C.M."/>
            <person name="Banfield J.F."/>
        </authorList>
    </citation>
    <scope>NUCLEOTIDE SEQUENCE [LARGE SCALE GENOMIC DNA]</scope>
</reference>
<dbReference type="AlphaFoldDB" id="A0A2M7BPZ3"/>